<dbReference type="RefSeq" id="WP_140397837.1">
    <property type="nucleotide sequence ID" value="NZ_JAMDLV010000018.1"/>
</dbReference>
<protein>
    <recommendedName>
        <fullName evidence="3">Secreted protein</fullName>
    </recommendedName>
</protein>
<dbReference type="EMBL" id="JAMDLW010000012">
    <property type="protein sequence ID" value="MCY9520084.1"/>
    <property type="molecule type" value="Genomic_DNA"/>
</dbReference>
<dbReference type="Proteomes" id="UP001207626">
    <property type="component" value="Unassembled WGS sequence"/>
</dbReference>
<name>A0ABT4DRV6_9BACL</name>
<evidence type="ECO:0000313" key="1">
    <source>
        <dbReference type="EMBL" id="MCY9520084.1"/>
    </source>
</evidence>
<reference evidence="1 2" key="1">
    <citation type="submission" date="2022-05" db="EMBL/GenBank/DDBJ databases">
        <title>Genome Sequencing of Bee-Associated Microbes.</title>
        <authorList>
            <person name="Dunlap C."/>
        </authorList>
    </citation>
    <scope>NUCLEOTIDE SEQUENCE [LARGE SCALE GENOMIC DNA]</scope>
    <source>
        <strain evidence="1 2">NRRL NRS-1438</strain>
    </source>
</reference>
<accession>A0ABT4DRV6</accession>
<sequence>MSLSPFLAAAGTPLMVFFFVSRGVGGEARLRPTCANPLGQRLFDLSPFFTALWSSCRRTENMRSYAASREYRGSIHRSPARFLKKRVKKSAADLSQFIQKIRNIFLLPYV</sequence>
<comment type="caution">
    <text evidence="1">The sequence shown here is derived from an EMBL/GenBank/DDBJ whole genome shotgun (WGS) entry which is preliminary data.</text>
</comment>
<evidence type="ECO:0008006" key="3">
    <source>
        <dbReference type="Google" id="ProtNLM"/>
    </source>
</evidence>
<organism evidence="1 2">
    <name type="scientific">Paenibacillus apiarius</name>
    <dbReference type="NCBI Taxonomy" id="46240"/>
    <lineage>
        <taxon>Bacteria</taxon>
        <taxon>Bacillati</taxon>
        <taxon>Bacillota</taxon>
        <taxon>Bacilli</taxon>
        <taxon>Bacillales</taxon>
        <taxon>Paenibacillaceae</taxon>
        <taxon>Paenibacillus</taxon>
    </lineage>
</organism>
<evidence type="ECO:0000313" key="2">
    <source>
        <dbReference type="Proteomes" id="UP001207626"/>
    </source>
</evidence>
<gene>
    <name evidence="1" type="ORF">M5X09_10405</name>
</gene>
<proteinExistence type="predicted"/>
<keyword evidence="2" id="KW-1185">Reference proteome</keyword>